<gene>
    <name evidence="2" type="primary">LOC110746722</name>
</gene>
<evidence type="ECO:0000313" key="1">
    <source>
        <dbReference type="Proteomes" id="UP000515124"/>
    </source>
</evidence>
<keyword evidence="1" id="KW-1185">Reference proteome</keyword>
<reference evidence="2" key="1">
    <citation type="submission" date="2025-08" db="UniProtKB">
        <authorList>
            <consortium name="RefSeq"/>
        </authorList>
    </citation>
    <scope>IDENTIFICATION</scope>
</reference>
<dbReference type="KEGG" id="pavi:110746722"/>
<dbReference type="Proteomes" id="UP000515124">
    <property type="component" value="Unplaced"/>
</dbReference>
<name>A0A6P5RCK3_PRUAV</name>
<evidence type="ECO:0000313" key="2">
    <source>
        <dbReference type="RefSeq" id="XP_021802650.1"/>
    </source>
</evidence>
<organism evidence="1 2">
    <name type="scientific">Prunus avium</name>
    <name type="common">Cherry</name>
    <name type="synonym">Cerasus avium</name>
    <dbReference type="NCBI Taxonomy" id="42229"/>
    <lineage>
        <taxon>Eukaryota</taxon>
        <taxon>Viridiplantae</taxon>
        <taxon>Streptophyta</taxon>
        <taxon>Embryophyta</taxon>
        <taxon>Tracheophyta</taxon>
        <taxon>Spermatophyta</taxon>
        <taxon>Magnoliopsida</taxon>
        <taxon>eudicotyledons</taxon>
        <taxon>Gunneridae</taxon>
        <taxon>Pentapetalae</taxon>
        <taxon>rosids</taxon>
        <taxon>fabids</taxon>
        <taxon>Rosales</taxon>
        <taxon>Rosaceae</taxon>
        <taxon>Amygdaloideae</taxon>
        <taxon>Amygdaleae</taxon>
        <taxon>Prunus</taxon>
    </lineage>
</organism>
<protein>
    <submittedName>
        <fullName evidence="2">Uncharacterized protein LOC110746722</fullName>
    </submittedName>
</protein>
<dbReference type="AlphaFoldDB" id="A0A6P5RCK3"/>
<dbReference type="GeneID" id="110746722"/>
<accession>A0A6P5RCK3</accession>
<dbReference type="RefSeq" id="XP_021802650.1">
    <property type="nucleotide sequence ID" value="XM_021946958.1"/>
</dbReference>
<proteinExistence type="predicted"/>
<sequence>MAPLRYCKRKDEAELVPRICWWESTDKNPEFRKLNAYIFQSKEPLSLRLLRPSLREMQQNYWSWGSDFPEGDAPNIGPQLSKDLAEVNHVVQQLRDEIALLHHEKSEQWEKFVHFKGSTAHGMEVMRLELVALRKIIDDGGGNVVPPSFVKVTPMEKDDSIGGNEGHGHQPENVVVNDKGELEYIPPEINWDDHALVCRTLVTFLQNPCRKRKISIEDDEADEDKNDVDDGVTVVQKKKVRGRGTTVQPAMKRPRSVLRETPWQGQEFPNIEDDTVGFTFDPLRPIPHDSLLKMAKFLWEWGQEEDSHVRLCGEEGVDASHDFFVRLLSMNGWLDDTNIDMGLYLVRERQKRYPNLVGSDWTIVDTLFQKYAAIDLKHMRL</sequence>